<feature type="region of interest" description="Disordered" evidence="2">
    <location>
        <begin position="285"/>
        <end position="456"/>
    </location>
</feature>
<keyword evidence="1" id="KW-0175">Coiled coil</keyword>
<feature type="coiled-coil region" evidence="1">
    <location>
        <begin position="164"/>
        <end position="198"/>
    </location>
</feature>
<name>A0A061H4U1_9BASI</name>
<dbReference type="GO" id="GO:0005543">
    <property type="term" value="F:phospholipid binding"/>
    <property type="evidence" value="ECO:0007669"/>
    <property type="project" value="InterPro"/>
</dbReference>
<dbReference type="InterPro" id="IPR037470">
    <property type="entry name" value="IVY1"/>
</dbReference>
<protein>
    <recommendedName>
        <fullName evidence="5">IMD domain-containing protein</fullName>
    </recommendedName>
</protein>
<feature type="compositionally biased region" description="Polar residues" evidence="2">
    <location>
        <begin position="338"/>
        <end position="351"/>
    </location>
</feature>
<feature type="compositionally biased region" description="Low complexity" evidence="2">
    <location>
        <begin position="436"/>
        <end position="449"/>
    </location>
</feature>
<feature type="compositionally biased region" description="Polar residues" evidence="2">
    <location>
        <begin position="293"/>
        <end position="321"/>
    </location>
</feature>
<dbReference type="OrthoDB" id="5594612at2759"/>
<dbReference type="GO" id="GO:0042144">
    <property type="term" value="P:vacuole fusion, non-autophagic"/>
    <property type="evidence" value="ECO:0007669"/>
    <property type="project" value="InterPro"/>
</dbReference>
<dbReference type="AlphaFoldDB" id="A0A061H4U1"/>
<dbReference type="FunFam" id="1.20.1270.60:FF:000075">
    <property type="entry name" value="Related to IVY1-phospholipid-binding protein"/>
    <property type="match status" value="1"/>
</dbReference>
<evidence type="ECO:0000313" key="3">
    <source>
        <dbReference type="EMBL" id="EPQ27638.1"/>
    </source>
</evidence>
<feature type="compositionally biased region" description="Low complexity" evidence="2">
    <location>
        <begin position="383"/>
        <end position="399"/>
    </location>
</feature>
<evidence type="ECO:0000256" key="1">
    <source>
        <dbReference type="SAM" id="Coils"/>
    </source>
</evidence>
<dbReference type="GO" id="GO:0000329">
    <property type="term" value="C:fungal-type vacuole membrane"/>
    <property type="evidence" value="ECO:0007669"/>
    <property type="project" value="InterPro"/>
</dbReference>
<feature type="compositionally biased region" description="Basic and acidic residues" evidence="2">
    <location>
        <begin position="561"/>
        <end position="570"/>
    </location>
</feature>
<dbReference type="GeneID" id="19318876"/>
<dbReference type="RefSeq" id="XP_007880495.1">
    <property type="nucleotide sequence ID" value="XM_007882304.1"/>
</dbReference>
<proteinExistence type="predicted"/>
<dbReference type="KEGG" id="pfp:PFL1_04776"/>
<feature type="region of interest" description="Disordered" evidence="2">
    <location>
        <begin position="474"/>
        <end position="570"/>
    </location>
</feature>
<feature type="compositionally biased region" description="Low complexity" evidence="2">
    <location>
        <begin position="324"/>
        <end position="337"/>
    </location>
</feature>
<dbReference type="Proteomes" id="UP000053664">
    <property type="component" value="Unassembled WGS sequence"/>
</dbReference>
<dbReference type="eggNOG" id="ENOG502QTA6">
    <property type="taxonomic scope" value="Eukaryota"/>
</dbReference>
<dbReference type="Gene3D" id="1.20.1270.60">
    <property type="entry name" value="Arfaptin homology (AH) domain/BAR domain"/>
    <property type="match status" value="1"/>
</dbReference>
<feature type="compositionally biased region" description="Polar residues" evidence="2">
    <location>
        <begin position="529"/>
        <end position="539"/>
    </location>
</feature>
<feature type="compositionally biased region" description="Basic and acidic residues" evidence="2">
    <location>
        <begin position="412"/>
        <end position="429"/>
    </location>
</feature>
<feature type="compositionally biased region" description="Basic and acidic residues" evidence="2">
    <location>
        <begin position="500"/>
        <end position="512"/>
    </location>
</feature>
<dbReference type="PANTHER" id="PTHR38407:SF1">
    <property type="entry name" value="PROTEIN IVY1"/>
    <property type="match status" value="1"/>
</dbReference>
<dbReference type="CDD" id="cd07307">
    <property type="entry name" value="BAR"/>
    <property type="match status" value="1"/>
</dbReference>
<gene>
    <name evidence="3" type="ORF">PFL1_04776</name>
</gene>
<accession>A0A061H4U1</accession>
<dbReference type="PANTHER" id="PTHR38407">
    <property type="entry name" value="PROTEIN IVY1"/>
    <property type="match status" value="1"/>
</dbReference>
<dbReference type="InterPro" id="IPR027267">
    <property type="entry name" value="AH/BAR_dom_sf"/>
</dbReference>
<evidence type="ECO:0000313" key="4">
    <source>
        <dbReference type="Proteomes" id="UP000053664"/>
    </source>
</evidence>
<evidence type="ECO:0000256" key="2">
    <source>
        <dbReference type="SAM" id="MobiDB-lite"/>
    </source>
</evidence>
<reference evidence="3 4" key="1">
    <citation type="journal article" date="2013" name="Plant Cell">
        <title>The transition from a phytopathogenic smut ancestor to an anamorphic biocontrol agent deciphered by comparative whole-genome analysis.</title>
        <authorList>
            <person name="Lefebvre F."/>
            <person name="Joly D.L."/>
            <person name="Labbe C."/>
            <person name="Teichmann B."/>
            <person name="Linning R."/>
            <person name="Belzile F."/>
            <person name="Bakkeren G."/>
            <person name="Belanger R.R."/>
        </authorList>
    </citation>
    <scope>NUCLEOTIDE SEQUENCE [LARGE SCALE GENOMIC DNA]</scope>
    <source>
        <strain evidence="3 4">PF-1</strain>
    </source>
</reference>
<organism evidence="3 4">
    <name type="scientific">Pseudozyma flocculosa PF-1</name>
    <dbReference type="NCBI Taxonomy" id="1277687"/>
    <lineage>
        <taxon>Eukaryota</taxon>
        <taxon>Fungi</taxon>
        <taxon>Dikarya</taxon>
        <taxon>Basidiomycota</taxon>
        <taxon>Ustilaginomycotina</taxon>
        <taxon>Ustilaginomycetes</taxon>
        <taxon>Ustilaginales</taxon>
        <taxon>Ustilaginaceae</taxon>
        <taxon>Pseudozyma</taxon>
    </lineage>
</organism>
<sequence>MPGPRSFRSVQQGGGPPSPSLSSTTRASLDFPSRPAVLITRADLRNSLNAYEKLLTSAKAYTNTMLAMAKASSDFACALEECARVKGAHDSGAGLQAASGLHFLKSNYEQVLCDTFWKDFSIPLLSHYDTYRAACNDRQLAHDKAITEKSKQLKEAEARNMRTGRRKERDLNQFRRALQELQAHVDELDELKAHYYHEVLESEEEVWEFISSKVALVVRSQIEISERISSKGLSDPILEPMLSAIPDPFGSYGPPKQDDQIFSILPPTSLLSSAANSIHGVVPEGAPSAPTAGAQSYAANGAPASSTISPASLMSPTTPSRGLSRPANGSSSAASPSMVGQSPQAEATPTQARHSKRGSSSSAGGHGHGERVHGHAPQLSAISDATTSVATSESSVATTGLFGSESMDFEELLDRDREKNRDRREREAADPGDIDSATAATASSTSRSGNGSGVGIGAVSAAASRLQNVLSIIDEDAGGPLATAPSMRSKTPEPEDEEAEGHGDRSLDRVAPDADAGSQADGSHFGNEPSLTEQEQLATTDDGDHAKAAPSDTEGEGANMAERRQASSAA</sequence>
<dbReference type="HOGENOM" id="CLU_447733_0_0_1"/>
<dbReference type="SUPFAM" id="SSF103657">
    <property type="entry name" value="BAR/IMD domain-like"/>
    <property type="match status" value="1"/>
</dbReference>
<dbReference type="EMBL" id="KE361638">
    <property type="protein sequence ID" value="EPQ27638.1"/>
    <property type="molecule type" value="Genomic_DNA"/>
</dbReference>
<feature type="region of interest" description="Disordered" evidence="2">
    <location>
        <begin position="1"/>
        <end position="28"/>
    </location>
</feature>
<evidence type="ECO:0008006" key="5">
    <source>
        <dbReference type="Google" id="ProtNLM"/>
    </source>
</evidence>